<dbReference type="NCBIfam" id="TIGR00097">
    <property type="entry name" value="HMP-P_kinase"/>
    <property type="match status" value="1"/>
</dbReference>
<gene>
    <name evidence="3" type="ORF">KLLA0_B13926g</name>
</gene>
<dbReference type="OMA" id="FWEMFPY"/>
<dbReference type="PANTHER" id="PTHR20858:SF17">
    <property type="entry name" value="HYDROXYMETHYLPYRIMIDINE_PHOSPHOMETHYLPYRIMIDINE KINASE THI20-RELATED"/>
    <property type="match status" value="1"/>
</dbReference>
<dbReference type="PANTHER" id="PTHR20858">
    <property type="entry name" value="PHOSPHOMETHYLPYRIMIDINE KINASE"/>
    <property type="match status" value="1"/>
</dbReference>
<reference evidence="3 4" key="1">
    <citation type="journal article" date="2004" name="Nature">
        <title>Genome evolution in yeasts.</title>
        <authorList>
            <consortium name="Genolevures"/>
            <person name="Dujon B."/>
            <person name="Sherman D."/>
            <person name="Fischer G."/>
            <person name="Durrens P."/>
            <person name="Casaregola S."/>
            <person name="Lafontaine I."/>
            <person name="de Montigny J."/>
            <person name="Marck C."/>
            <person name="Neuveglise C."/>
            <person name="Talla E."/>
            <person name="Goffard N."/>
            <person name="Frangeul L."/>
            <person name="Aigle M."/>
            <person name="Anthouard V."/>
            <person name="Babour A."/>
            <person name="Barbe V."/>
            <person name="Barnay S."/>
            <person name="Blanchin S."/>
            <person name="Beckerich J.M."/>
            <person name="Beyne E."/>
            <person name="Bleykasten C."/>
            <person name="Boisrame A."/>
            <person name="Boyer J."/>
            <person name="Cattolico L."/>
            <person name="Confanioleri F."/>
            <person name="de Daruvar A."/>
            <person name="Despons L."/>
            <person name="Fabre E."/>
            <person name="Fairhead C."/>
            <person name="Ferry-Dumazet H."/>
            <person name="Groppi A."/>
            <person name="Hantraye F."/>
            <person name="Hennequin C."/>
            <person name="Jauniaux N."/>
            <person name="Joyet P."/>
            <person name="Kachouri R."/>
            <person name="Kerrest A."/>
            <person name="Koszul R."/>
            <person name="Lemaire M."/>
            <person name="Lesur I."/>
            <person name="Ma L."/>
            <person name="Muller H."/>
            <person name="Nicaud J.M."/>
            <person name="Nikolski M."/>
            <person name="Oztas S."/>
            <person name="Ozier-Kalogeropoulos O."/>
            <person name="Pellenz S."/>
            <person name="Potier S."/>
            <person name="Richard G.F."/>
            <person name="Straub M.L."/>
            <person name="Suleau A."/>
            <person name="Swennene D."/>
            <person name="Tekaia F."/>
            <person name="Wesolowski-Louvel M."/>
            <person name="Westhof E."/>
            <person name="Wirth B."/>
            <person name="Zeniou-Meyer M."/>
            <person name="Zivanovic I."/>
            <person name="Bolotin-Fukuhara M."/>
            <person name="Thierry A."/>
            <person name="Bouchier C."/>
            <person name="Caudron B."/>
            <person name="Scarpelli C."/>
            <person name="Gaillardin C."/>
            <person name="Weissenbach J."/>
            <person name="Wincker P."/>
            <person name="Souciet J.L."/>
        </authorList>
    </citation>
    <scope>NUCLEOTIDE SEQUENCE [LARGE SCALE GENOMIC DNA]</scope>
    <source>
        <strain evidence="4">ATCC 8585 / CBS 2359 / DSM 70799 / NBRC 1267 / NRRL Y-1140 / WM37</strain>
    </source>
</reference>
<dbReference type="GO" id="GO:0008972">
    <property type="term" value="F:phosphomethylpyrimidine kinase activity"/>
    <property type="evidence" value="ECO:0007669"/>
    <property type="project" value="InterPro"/>
</dbReference>
<dbReference type="EMBL" id="CR382122">
    <property type="protein sequence ID" value="CAH02544.1"/>
    <property type="molecule type" value="Genomic_DNA"/>
</dbReference>
<proteinExistence type="predicted"/>
<dbReference type="SUPFAM" id="SSF53613">
    <property type="entry name" value="Ribokinase-like"/>
    <property type="match status" value="1"/>
</dbReference>
<dbReference type="InterPro" id="IPR016084">
    <property type="entry name" value="Haem_Oase-like_multi-hlx"/>
</dbReference>
<organism evidence="3 4">
    <name type="scientific">Kluyveromyces lactis (strain ATCC 8585 / CBS 2359 / DSM 70799 / NBRC 1267 / NRRL Y-1140 / WM37)</name>
    <name type="common">Yeast</name>
    <name type="synonym">Candida sphaerica</name>
    <dbReference type="NCBI Taxonomy" id="284590"/>
    <lineage>
        <taxon>Eukaryota</taxon>
        <taxon>Fungi</taxon>
        <taxon>Dikarya</taxon>
        <taxon>Ascomycota</taxon>
        <taxon>Saccharomycotina</taxon>
        <taxon>Saccharomycetes</taxon>
        <taxon>Saccharomycetales</taxon>
        <taxon>Saccharomycetaceae</taxon>
        <taxon>Kluyveromyces</taxon>
    </lineage>
</organism>
<dbReference type="Gene3D" id="3.40.1190.20">
    <property type="match status" value="1"/>
</dbReference>
<dbReference type="CDD" id="cd19367">
    <property type="entry name" value="TenA_C_ScTHI20-like"/>
    <property type="match status" value="1"/>
</dbReference>
<dbReference type="CDD" id="cd01169">
    <property type="entry name" value="HMPP_kinase"/>
    <property type="match status" value="1"/>
</dbReference>
<dbReference type="GeneID" id="2897321"/>
<dbReference type="eggNOG" id="KOG2598">
    <property type="taxonomic scope" value="Eukaryota"/>
</dbReference>
<dbReference type="InterPro" id="IPR004399">
    <property type="entry name" value="HMP/HMP-P_kinase_dom"/>
</dbReference>
<protein>
    <submittedName>
        <fullName evidence="3">KLLA0B13926p</fullName>
    </submittedName>
</protein>
<dbReference type="KEGG" id="kla:KLLA0_B13926g"/>
<dbReference type="GO" id="GO:0005829">
    <property type="term" value="C:cytosol"/>
    <property type="evidence" value="ECO:0007669"/>
    <property type="project" value="TreeGrafter"/>
</dbReference>
<dbReference type="PaxDb" id="284590-Q6CV88"/>
<dbReference type="RefSeq" id="XP_452151.1">
    <property type="nucleotide sequence ID" value="XM_452151.1"/>
</dbReference>
<dbReference type="HOGENOM" id="CLU_020520_2_1_1"/>
<dbReference type="InterPro" id="IPR029056">
    <property type="entry name" value="Ribokinase-like"/>
</dbReference>
<evidence type="ECO:0000313" key="3">
    <source>
        <dbReference type="EMBL" id="CAH02544.1"/>
    </source>
</evidence>
<dbReference type="GO" id="GO:0008902">
    <property type="term" value="F:hydroxymethylpyrimidine kinase activity"/>
    <property type="evidence" value="ECO:0007669"/>
    <property type="project" value="TreeGrafter"/>
</dbReference>
<dbReference type="InterPro" id="IPR004305">
    <property type="entry name" value="Thiaminase-2/PQQC"/>
</dbReference>
<dbReference type="AlphaFoldDB" id="Q6CV88"/>
<sequence>MKVIIYLLPKPLHVVSLISISKYKHTVSSAYFMKEFEYQISSPLYLGTHWSERKLPGVLTVAGSDSSGGAGVEADVKTISAQGCYAMTCITALTCQTPGKVYSFINTDEQHIKEILGHNLRSMRCDAIKIGMLNLGALKAVVSQLDQIKVPIVLDPVMVATSGSPLSSGDVWESSEIKLLMDKVALITPNIPEAKALIRDESYDLKTVSDMVALSKRVAADCRCNVLLKGGHCPIEGKVIDVLFVDGQVYIYNSDRLNSVNLHGTGCTLSSCIASKLAYNVSLPEAVYQSIQYVHSAIICGENIKVTNCTENGPLNHIYSTAKGIPHVSNVAMDYESMLALPSVKQSWENYINHEFVEMVSNGTMNMERFHKYLKQDYNYLQVFARIHAKLAADTEDLEHFERETMVLQNIIHEMAKQESILGENIKTHVKSIEMLNYTNYLKEVAQYGTWEQLYTASMPCCLGYVFAVRKIADKITVTEESHPDLYQWLQEYLRPDFYEAALDGIKTLDIILKQSHDAPTLVKIFQVVCDLECKFWDQ</sequence>
<keyword evidence="4" id="KW-1185">Reference proteome</keyword>
<dbReference type="Proteomes" id="UP000000598">
    <property type="component" value="Chromosome B"/>
</dbReference>
<dbReference type="Pfam" id="PF08543">
    <property type="entry name" value="Phos_pyr_kin"/>
    <property type="match status" value="1"/>
</dbReference>
<dbReference type="FunCoup" id="Q6CV88">
    <property type="interactions" value="840"/>
</dbReference>
<evidence type="ECO:0000259" key="1">
    <source>
        <dbReference type="Pfam" id="PF03070"/>
    </source>
</evidence>
<dbReference type="STRING" id="284590.Q6CV88"/>
<evidence type="ECO:0000313" key="4">
    <source>
        <dbReference type="Proteomes" id="UP000000598"/>
    </source>
</evidence>
<accession>Q6CV88</accession>
<dbReference type="SUPFAM" id="SSF48613">
    <property type="entry name" value="Heme oxygenase-like"/>
    <property type="match status" value="1"/>
</dbReference>
<dbReference type="GO" id="GO:0009228">
    <property type="term" value="P:thiamine biosynthetic process"/>
    <property type="evidence" value="ECO:0007669"/>
    <property type="project" value="InterPro"/>
</dbReference>
<dbReference type="Gene3D" id="1.20.910.10">
    <property type="entry name" value="Heme oxygenase-like"/>
    <property type="match status" value="1"/>
</dbReference>
<dbReference type="InParanoid" id="Q6CV88"/>
<name>Q6CV88_KLULA</name>
<evidence type="ECO:0000259" key="2">
    <source>
        <dbReference type="Pfam" id="PF08543"/>
    </source>
</evidence>
<feature type="domain" description="Thiaminase-2/PQQC" evidence="1">
    <location>
        <begin position="342"/>
        <end position="538"/>
    </location>
</feature>
<dbReference type="InterPro" id="IPR013749">
    <property type="entry name" value="PM/HMP-P_kinase-1"/>
</dbReference>
<feature type="domain" description="Pyridoxamine kinase/Phosphomethylpyrimidine kinase" evidence="2">
    <location>
        <begin position="65"/>
        <end position="305"/>
    </location>
</feature>
<dbReference type="Pfam" id="PF03070">
    <property type="entry name" value="TENA_THI-4"/>
    <property type="match status" value="1"/>
</dbReference>